<evidence type="ECO:0000256" key="1">
    <source>
        <dbReference type="SAM" id="MobiDB-lite"/>
    </source>
</evidence>
<proteinExistence type="predicted"/>
<reference evidence="3" key="1">
    <citation type="submission" date="2021-02" db="EMBL/GenBank/DDBJ databases">
        <authorList>
            <person name="Bekaert M."/>
        </authorList>
    </citation>
    <scope>NUCLEOTIDE SEQUENCE</scope>
    <source>
        <strain evidence="3">IoA-00</strain>
    </source>
</reference>
<feature type="compositionally biased region" description="Basic and acidic residues" evidence="1">
    <location>
        <begin position="220"/>
        <end position="242"/>
    </location>
</feature>
<evidence type="ECO:0000313" key="3">
    <source>
        <dbReference type="EMBL" id="CAF2749905.1"/>
    </source>
</evidence>
<dbReference type="Proteomes" id="UP000675881">
    <property type="component" value="Chromosome 1"/>
</dbReference>
<accession>A0A7R8GYM9</accession>
<evidence type="ECO:0000259" key="2">
    <source>
        <dbReference type="Pfam" id="PF15295"/>
    </source>
</evidence>
<dbReference type="OrthoDB" id="9994767at2759"/>
<dbReference type="AlphaFoldDB" id="A0A7R8GYM9"/>
<dbReference type="EMBL" id="HG994580">
    <property type="protein sequence ID" value="CAF2749905.1"/>
    <property type="molecule type" value="Genomic_DNA"/>
</dbReference>
<organism evidence="3 4">
    <name type="scientific">Lepeophtheirus salmonis</name>
    <name type="common">Salmon louse</name>
    <name type="synonym">Caligus salmonis</name>
    <dbReference type="NCBI Taxonomy" id="72036"/>
    <lineage>
        <taxon>Eukaryota</taxon>
        <taxon>Metazoa</taxon>
        <taxon>Ecdysozoa</taxon>
        <taxon>Arthropoda</taxon>
        <taxon>Crustacea</taxon>
        <taxon>Multicrustacea</taxon>
        <taxon>Hexanauplia</taxon>
        <taxon>Copepoda</taxon>
        <taxon>Siphonostomatoida</taxon>
        <taxon>Caligidae</taxon>
        <taxon>Lepeophtheirus</taxon>
    </lineage>
</organism>
<gene>
    <name evidence="3" type="ORF">LSAA_1901</name>
</gene>
<sequence length="289" mass="33428">MAVNTNYNDQSNTSPVDQILKDWAKVEDQNLAEKIHFEEIKSHLSENKRKNIQIREDFPKALLEQEHEFQLQLEEACACDMLDPTPKVKYNDNEYKVELARPAMIQDDEPIYENTSRGAASSRKAEEILKQEQEDEKLAKRLQSSENSFDETKDYKYALRLQEKERAKIARAKERSRIKKLVLENAKAQNTATIAEVPAPITTTEPLDIVIAPESQSAENESKDTTNEPQKQELSESQKHLLEKYKQRLDQYDDIVPPYMPMQCQSGKKSLALEDKLKKRKEKEGCSQQ</sequence>
<keyword evidence="4" id="KW-1185">Reference proteome</keyword>
<dbReference type="InterPro" id="IPR029311">
    <property type="entry name" value="CCDC50_N"/>
</dbReference>
<protein>
    <submittedName>
        <fullName evidence="3">(salmon louse) hypothetical protein</fullName>
    </submittedName>
</protein>
<name>A0A7R8GYM9_LEPSM</name>
<dbReference type="Pfam" id="PF15295">
    <property type="entry name" value="CCDC50_N"/>
    <property type="match status" value="1"/>
</dbReference>
<feature type="domain" description="Coiled-coil" evidence="2">
    <location>
        <begin position="9"/>
        <end position="147"/>
    </location>
</feature>
<feature type="region of interest" description="Disordered" evidence="1">
    <location>
        <begin position="211"/>
        <end position="242"/>
    </location>
</feature>
<evidence type="ECO:0000313" key="4">
    <source>
        <dbReference type="Proteomes" id="UP000675881"/>
    </source>
</evidence>